<dbReference type="InterPro" id="IPR036737">
    <property type="entry name" value="OmpA-like_sf"/>
</dbReference>
<sequence precursor="true">MRRLLDHFRSTRNLLAAASLVCFLACGCKQGAFQPPAGTAQSNVFQQQSTALNSQVQDLTRRVGQLDLNNADLHRQLAQADQLKQQYADQVSLLQKQLGDMASRLKETQTAKAEIDKQVQTLQASTRFRGGASIQANSSATNSLSTVQIPGIDVRQDGSVIRIELPADKLFVTGSLQPTLEAQRIIDEVATAIIRSYPRQRIVIEGHTDNAQAGNPAGAHLLAYNQSQAVFQQLVQRNSIPVRQLAIAAMGENHPLASNGTEQGRAKNRRIEIVVYPDTIDG</sequence>
<dbReference type="GO" id="GO:0016020">
    <property type="term" value="C:membrane"/>
    <property type="evidence" value="ECO:0007669"/>
    <property type="project" value="UniProtKB-UniRule"/>
</dbReference>
<dbReference type="Proteomes" id="UP000001887">
    <property type="component" value="Chromosome"/>
</dbReference>
<feature type="domain" description="OmpA-like" evidence="3">
    <location>
        <begin position="158"/>
        <end position="279"/>
    </location>
</feature>
<protein>
    <submittedName>
        <fullName evidence="4">OmpA/MotB domain protein</fullName>
    </submittedName>
</protein>
<dbReference type="Gene3D" id="3.30.1330.60">
    <property type="entry name" value="OmpA-like domain"/>
    <property type="match status" value="1"/>
</dbReference>
<accession>D2R664</accession>
<evidence type="ECO:0000313" key="5">
    <source>
        <dbReference type="Proteomes" id="UP000001887"/>
    </source>
</evidence>
<dbReference type="SUPFAM" id="SSF103088">
    <property type="entry name" value="OmpA-like"/>
    <property type="match status" value="1"/>
</dbReference>
<evidence type="ECO:0000313" key="4">
    <source>
        <dbReference type="EMBL" id="ADB19149.1"/>
    </source>
</evidence>
<dbReference type="OrthoDB" id="9814546at2"/>
<gene>
    <name evidence="4" type="ordered locus">Psta_4507</name>
</gene>
<name>D2R664_PIRSD</name>
<keyword evidence="5" id="KW-1185">Reference proteome</keyword>
<dbReference type="KEGG" id="psl:Psta_4507"/>
<dbReference type="PROSITE" id="PS51257">
    <property type="entry name" value="PROKAR_LIPOPROTEIN"/>
    <property type="match status" value="1"/>
</dbReference>
<evidence type="ECO:0000256" key="1">
    <source>
        <dbReference type="PROSITE-ProRule" id="PRU00473"/>
    </source>
</evidence>
<dbReference type="PANTHER" id="PTHR30329:SF21">
    <property type="entry name" value="LIPOPROTEIN YIAD-RELATED"/>
    <property type="match status" value="1"/>
</dbReference>
<dbReference type="STRING" id="530564.Psta_4507"/>
<organism evidence="4 5">
    <name type="scientific">Pirellula staleyi (strain ATCC 27377 / DSM 6068 / ICPB 4128)</name>
    <name type="common">Pirella staleyi</name>
    <dbReference type="NCBI Taxonomy" id="530564"/>
    <lineage>
        <taxon>Bacteria</taxon>
        <taxon>Pseudomonadati</taxon>
        <taxon>Planctomycetota</taxon>
        <taxon>Planctomycetia</taxon>
        <taxon>Pirellulales</taxon>
        <taxon>Pirellulaceae</taxon>
        <taxon>Pirellula</taxon>
    </lineage>
</organism>
<dbReference type="InterPro" id="IPR006665">
    <property type="entry name" value="OmpA-like"/>
</dbReference>
<dbReference type="Pfam" id="PF00691">
    <property type="entry name" value="OmpA"/>
    <property type="match status" value="1"/>
</dbReference>
<dbReference type="CDD" id="cd07185">
    <property type="entry name" value="OmpA_C-like"/>
    <property type="match status" value="1"/>
</dbReference>
<dbReference type="EMBL" id="CP001848">
    <property type="protein sequence ID" value="ADB19149.1"/>
    <property type="molecule type" value="Genomic_DNA"/>
</dbReference>
<dbReference type="HOGENOM" id="CLU_1048327_0_0_0"/>
<dbReference type="SUPFAM" id="SSF90257">
    <property type="entry name" value="Myosin rod fragments"/>
    <property type="match status" value="1"/>
</dbReference>
<proteinExistence type="predicted"/>
<reference evidence="4 5" key="1">
    <citation type="journal article" date="2009" name="Stand. Genomic Sci.">
        <title>Complete genome sequence of Pirellula staleyi type strain (ATCC 27377).</title>
        <authorList>
            <person name="Clum A."/>
            <person name="Tindall B.J."/>
            <person name="Sikorski J."/>
            <person name="Ivanova N."/>
            <person name="Mavrommatis K."/>
            <person name="Lucas S."/>
            <person name="Glavina del Rio T."/>
            <person name="Nolan M."/>
            <person name="Chen F."/>
            <person name="Tice H."/>
            <person name="Pitluck S."/>
            <person name="Cheng J.F."/>
            <person name="Chertkov O."/>
            <person name="Brettin T."/>
            <person name="Han C."/>
            <person name="Detter J.C."/>
            <person name="Kuske C."/>
            <person name="Bruce D."/>
            <person name="Goodwin L."/>
            <person name="Ovchinikova G."/>
            <person name="Pati A."/>
            <person name="Mikhailova N."/>
            <person name="Chen A."/>
            <person name="Palaniappan K."/>
            <person name="Land M."/>
            <person name="Hauser L."/>
            <person name="Chang Y.J."/>
            <person name="Jeffries C.D."/>
            <person name="Chain P."/>
            <person name="Rohde M."/>
            <person name="Goker M."/>
            <person name="Bristow J."/>
            <person name="Eisen J.A."/>
            <person name="Markowitz V."/>
            <person name="Hugenholtz P."/>
            <person name="Kyrpides N.C."/>
            <person name="Klenk H.P."/>
            <person name="Lapidus A."/>
        </authorList>
    </citation>
    <scope>NUCLEOTIDE SEQUENCE [LARGE SCALE GENOMIC DNA]</scope>
    <source>
        <strain evidence="5">ATCC 27377 / DSM 6068 / ICPB 4128</strain>
    </source>
</reference>
<dbReference type="eggNOG" id="COG1360">
    <property type="taxonomic scope" value="Bacteria"/>
</dbReference>
<evidence type="ECO:0000256" key="2">
    <source>
        <dbReference type="SAM" id="Coils"/>
    </source>
</evidence>
<dbReference type="AlphaFoldDB" id="D2R664"/>
<feature type="coiled-coil region" evidence="2">
    <location>
        <begin position="70"/>
        <end position="125"/>
    </location>
</feature>
<evidence type="ECO:0000259" key="3">
    <source>
        <dbReference type="PROSITE" id="PS51123"/>
    </source>
</evidence>
<dbReference type="InterPro" id="IPR050330">
    <property type="entry name" value="Bact_OuterMem_StrucFunc"/>
</dbReference>
<keyword evidence="1" id="KW-0472">Membrane</keyword>
<dbReference type="PROSITE" id="PS51123">
    <property type="entry name" value="OMPA_2"/>
    <property type="match status" value="1"/>
</dbReference>
<keyword evidence="2" id="KW-0175">Coiled coil</keyword>
<dbReference type="PANTHER" id="PTHR30329">
    <property type="entry name" value="STATOR ELEMENT OF FLAGELLAR MOTOR COMPLEX"/>
    <property type="match status" value="1"/>
</dbReference>